<dbReference type="EMBL" id="RQGM01000062">
    <property type="protein sequence ID" value="TGL81262.1"/>
    <property type="molecule type" value="Genomic_DNA"/>
</dbReference>
<keyword evidence="1" id="KW-0812">Transmembrane</keyword>
<evidence type="ECO:0000313" key="2">
    <source>
        <dbReference type="EMBL" id="TGL81262.1"/>
    </source>
</evidence>
<organism evidence="2 3">
    <name type="scientific">Leptospira yasudae</name>
    <dbReference type="NCBI Taxonomy" id="2202201"/>
    <lineage>
        <taxon>Bacteria</taxon>
        <taxon>Pseudomonadati</taxon>
        <taxon>Spirochaetota</taxon>
        <taxon>Spirochaetia</taxon>
        <taxon>Leptospirales</taxon>
        <taxon>Leptospiraceae</taxon>
        <taxon>Leptospira</taxon>
    </lineage>
</organism>
<proteinExistence type="predicted"/>
<keyword evidence="1" id="KW-0472">Membrane</keyword>
<evidence type="ECO:0000313" key="3">
    <source>
        <dbReference type="Proteomes" id="UP000297613"/>
    </source>
</evidence>
<protein>
    <submittedName>
        <fullName evidence="2">Uncharacterized protein</fullName>
    </submittedName>
</protein>
<name>A0A6N4QJJ6_9LEPT</name>
<reference evidence="2 3" key="1">
    <citation type="journal article" date="2019" name="PLoS Negl. Trop. Dis.">
        <title>Revisiting the worldwide diversity of Leptospira species in the environment.</title>
        <authorList>
            <person name="Vincent A.T."/>
            <person name="Schiettekatte O."/>
            <person name="Bourhy P."/>
            <person name="Veyrier F.J."/>
            <person name="Picardeau M."/>
        </authorList>
    </citation>
    <scope>NUCLEOTIDE SEQUENCE [LARGE SCALE GENOMIC DNA]</scope>
    <source>
        <strain evidence="2 3">201702445</strain>
    </source>
</reference>
<keyword evidence="1" id="KW-1133">Transmembrane helix</keyword>
<comment type="caution">
    <text evidence="2">The sequence shown here is derived from an EMBL/GenBank/DDBJ whole genome shotgun (WGS) entry which is preliminary data.</text>
</comment>
<dbReference type="AlphaFoldDB" id="A0A6N4QJJ6"/>
<feature type="transmembrane region" description="Helical" evidence="1">
    <location>
        <begin position="26"/>
        <end position="47"/>
    </location>
</feature>
<accession>A0A6N4QJJ6</accession>
<gene>
    <name evidence="2" type="ORF">EHQ83_15530</name>
</gene>
<sequence>MEFRSKWIRAPLFAWPQKGRARRDFAFARSFGLLRIALISGANFIVVEDFVVVPTLLKFKKIFVFRAPRKDHTEPFPAWELYCSIRISASNRVSRKTRRS</sequence>
<evidence type="ECO:0000256" key="1">
    <source>
        <dbReference type="SAM" id="Phobius"/>
    </source>
</evidence>
<dbReference type="Proteomes" id="UP000297613">
    <property type="component" value="Unassembled WGS sequence"/>
</dbReference>